<sequence>MSFQLQLIEARRAQAAKYVAAGTSSSSSSSEAIPPPASKQASMLEVSKPAFTSKPASAPKPPPRSEPSVPEVIDLCASDSDGDFPTPPPPKKARPAASLTSSSSSSSASSRTPSPTPLFSSPYFLSLRSQGRLLSRRWTTGVAPTCSIARTLGSSASTSASTSVSTSASTSAPSSAPPSSFPFTFQTLNLWFDQTAQSDRMGKVRDSVVPGSHATATQEATGSLLNFLTERQSLRVHGQQMRDHPDSQIGTDLSYGCALLTPAASVHANPPVLECTLLYSECAQARGLVFSVFRQQGFTYLVGSTHLESLVWQEGEAGENSREREAQLRELSAFASRACAEGGIDAVFVGGDLNHDDHPESATYSKAKAYINKFVGDFDILDTLGIGWHDAYVEANGADFDWEAAATYNGSSNPMLSNNLRRRFDRILYFVREGAGEVAVRGCTVNAKDKIPGAMREMKNRVLPVLCSDHFGVRAKFQISPAAAVQQQQKD</sequence>
<comment type="cofactor">
    <cofactor evidence="2">
        <name>Mg(2+)</name>
        <dbReference type="ChEBI" id="CHEBI:18420"/>
    </cofactor>
</comment>
<protein>
    <recommendedName>
        <fullName evidence="14">Endonuclease/exonuclease/phosphatase domain-containing protein</fullName>
    </recommendedName>
</protein>
<evidence type="ECO:0000256" key="6">
    <source>
        <dbReference type="ARBA" id="ARBA00022763"/>
    </source>
</evidence>
<feature type="compositionally biased region" description="Low complexity" evidence="11">
    <location>
        <begin position="95"/>
        <end position="113"/>
    </location>
</feature>
<feature type="compositionally biased region" description="Low complexity" evidence="11">
    <location>
        <begin position="47"/>
        <end position="57"/>
    </location>
</feature>
<keyword evidence="4" id="KW-0540">Nuclease</keyword>
<evidence type="ECO:0008006" key="14">
    <source>
        <dbReference type="Google" id="ProtNLM"/>
    </source>
</evidence>
<evidence type="ECO:0000256" key="2">
    <source>
        <dbReference type="ARBA" id="ARBA00001946"/>
    </source>
</evidence>
<dbReference type="Gene3D" id="3.60.10.10">
    <property type="entry name" value="Endonuclease/exonuclease/phosphatase"/>
    <property type="match status" value="1"/>
</dbReference>
<feature type="region of interest" description="Disordered" evidence="11">
    <location>
        <begin position="153"/>
        <end position="179"/>
    </location>
</feature>
<evidence type="ECO:0000313" key="12">
    <source>
        <dbReference type="EMBL" id="GMI38314.1"/>
    </source>
</evidence>
<dbReference type="PANTHER" id="PTHR15822">
    <property type="entry name" value="TRAF AND TNF RECEPTOR-ASSOCIATED PROTEIN"/>
    <property type="match status" value="1"/>
</dbReference>
<name>A0ABQ6N1H7_9STRA</name>
<evidence type="ECO:0000256" key="4">
    <source>
        <dbReference type="ARBA" id="ARBA00022722"/>
    </source>
</evidence>
<keyword evidence="8" id="KW-0460">Magnesium</keyword>
<evidence type="ECO:0000256" key="5">
    <source>
        <dbReference type="ARBA" id="ARBA00022723"/>
    </source>
</evidence>
<evidence type="ECO:0000256" key="3">
    <source>
        <dbReference type="ARBA" id="ARBA00004123"/>
    </source>
</evidence>
<comment type="caution">
    <text evidence="12">The sequence shown here is derived from an EMBL/GenBank/DDBJ whole genome shotgun (WGS) entry which is preliminary data.</text>
</comment>
<dbReference type="Proteomes" id="UP001165060">
    <property type="component" value="Unassembled WGS sequence"/>
</dbReference>
<dbReference type="SUPFAM" id="SSF56219">
    <property type="entry name" value="DNase I-like"/>
    <property type="match status" value="1"/>
</dbReference>
<reference evidence="12 13" key="1">
    <citation type="journal article" date="2023" name="Commun. Biol.">
        <title>Genome analysis of Parmales, the sister group of diatoms, reveals the evolutionary specialization of diatoms from phago-mixotrophs to photoautotrophs.</title>
        <authorList>
            <person name="Ban H."/>
            <person name="Sato S."/>
            <person name="Yoshikawa S."/>
            <person name="Yamada K."/>
            <person name="Nakamura Y."/>
            <person name="Ichinomiya M."/>
            <person name="Sato N."/>
            <person name="Blanc-Mathieu R."/>
            <person name="Endo H."/>
            <person name="Kuwata A."/>
            <person name="Ogata H."/>
        </authorList>
    </citation>
    <scope>NUCLEOTIDE SEQUENCE [LARGE SCALE GENOMIC DNA]</scope>
</reference>
<keyword evidence="9" id="KW-0234">DNA repair</keyword>
<proteinExistence type="predicted"/>
<evidence type="ECO:0000256" key="8">
    <source>
        <dbReference type="ARBA" id="ARBA00022842"/>
    </source>
</evidence>
<evidence type="ECO:0000256" key="7">
    <source>
        <dbReference type="ARBA" id="ARBA00022801"/>
    </source>
</evidence>
<dbReference type="PANTHER" id="PTHR15822:SF4">
    <property type="entry name" value="TYROSYL-DNA PHOSPHODIESTERASE 2"/>
    <property type="match status" value="1"/>
</dbReference>
<dbReference type="EMBL" id="BRYB01000816">
    <property type="protein sequence ID" value="GMI38314.1"/>
    <property type="molecule type" value="Genomic_DNA"/>
</dbReference>
<keyword evidence="6" id="KW-0227">DNA damage</keyword>
<feature type="compositionally biased region" description="Low complexity" evidence="11">
    <location>
        <begin position="154"/>
        <end position="174"/>
    </location>
</feature>
<keyword evidence="10" id="KW-0539">Nucleus</keyword>
<evidence type="ECO:0000313" key="13">
    <source>
        <dbReference type="Proteomes" id="UP001165060"/>
    </source>
</evidence>
<keyword evidence="7" id="KW-0378">Hydrolase</keyword>
<comment type="cofactor">
    <cofactor evidence="1">
        <name>Mn(2+)</name>
        <dbReference type="ChEBI" id="CHEBI:29035"/>
    </cofactor>
</comment>
<feature type="compositionally biased region" description="Low complexity" evidence="11">
    <location>
        <begin position="18"/>
        <end position="30"/>
    </location>
</feature>
<comment type="subcellular location">
    <subcellularLocation>
        <location evidence="3">Nucleus</location>
    </subcellularLocation>
</comment>
<dbReference type="InterPro" id="IPR051547">
    <property type="entry name" value="TDP2-like"/>
</dbReference>
<evidence type="ECO:0000256" key="11">
    <source>
        <dbReference type="SAM" id="MobiDB-lite"/>
    </source>
</evidence>
<keyword evidence="13" id="KW-1185">Reference proteome</keyword>
<gene>
    <name evidence="12" type="ORF">TeGR_g8174</name>
</gene>
<organism evidence="12 13">
    <name type="scientific">Tetraparma gracilis</name>
    <dbReference type="NCBI Taxonomy" id="2962635"/>
    <lineage>
        <taxon>Eukaryota</taxon>
        <taxon>Sar</taxon>
        <taxon>Stramenopiles</taxon>
        <taxon>Ochrophyta</taxon>
        <taxon>Bolidophyceae</taxon>
        <taxon>Parmales</taxon>
        <taxon>Triparmaceae</taxon>
        <taxon>Tetraparma</taxon>
    </lineage>
</organism>
<accession>A0ABQ6N1H7</accession>
<feature type="region of interest" description="Disordered" evidence="11">
    <location>
        <begin position="18"/>
        <end position="121"/>
    </location>
</feature>
<keyword evidence="5" id="KW-0479">Metal-binding</keyword>
<evidence type="ECO:0000256" key="10">
    <source>
        <dbReference type="ARBA" id="ARBA00023242"/>
    </source>
</evidence>
<evidence type="ECO:0000256" key="1">
    <source>
        <dbReference type="ARBA" id="ARBA00001936"/>
    </source>
</evidence>
<evidence type="ECO:0000256" key="9">
    <source>
        <dbReference type="ARBA" id="ARBA00023204"/>
    </source>
</evidence>
<dbReference type="InterPro" id="IPR036691">
    <property type="entry name" value="Endo/exonu/phosph_ase_sf"/>
</dbReference>